<evidence type="ECO:0000313" key="6">
    <source>
        <dbReference type="Proteomes" id="UP000236630"/>
    </source>
</evidence>
<evidence type="ECO:0000256" key="3">
    <source>
        <dbReference type="ARBA" id="ARBA00022801"/>
    </source>
</evidence>
<dbReference type="Gene3D" id="3.40.395.10">
    <property type="entry name" value="Adenoviral Proteinase, Chain A"/>
    <property type="match status" value="1"/>
</dbReference>
<comment type="caution">
    <text evidence="5">The sequence shown here is derived from an EMBL/GenBank/DDBJ whole genome shotgun (WGS) entry which is preliminary data.</text>
</comment>
<dbReference type="InterPro" id="IPR038765">
    <property type="entry name" value="Papain-like_cys_pep_sf"/>
</dbReference>
<dbReference type="AlphaFoldDB" id="A0A2H5QKR1"/>
<keyword evidence="6" id="KW-1185">Reference proteome</keyword>
<organism evidence="5 6">
    <name type="scientific">Citrus unshiu</name>
    <name type="common">Satsuma mandarin</name>
    <name type="synonym">Citrus nobilis var. unshiu</name>
    <dbReference type="NCBI Taxonomy" id="55188"/>
    <lineage>
        <taxon>Eukaryota</taxon>
        <taxon>Viridiplantae</taxon>
        <taxon>Streptophyta</taxon>
        <taxon>Embryophyta</taxon>
        <taxon>Tracheophyta</taxon>
        <taxon>Spermatophyta</taxon>
        <taxon>Magnoliopsida</taxon>
        <taxon>eudicotyledons</taxon>
        <taxon>Gunneridae</taxon>
        <taxon>Pentapetalae</taxon>
        <taxon>rosids</taxon>
        <taxon>malvids</taxon>
        <taxon>Sapindales</taxon>
        <taxon>Rutaceae</taxon>
        <taxon>Aurantioideae</taxon>
        <taxon>Citrus</taxon>
    </lineage>
</organism>
<name>A0A2H5QKR1_CITUN</name>
<keyword evidence="3" id="KW-0378">Hydrolase</keyword>
<feature type="domain" description="Ubiquitin-like protease family profile" evidence="4">
    <location>
        <begin position="3"/>
        <end position="68"/>
    </location>
</feature>
<dbReference type="EMBL" id="BDQV01000462">
    <property type="protein sequence ID" value="GAY65216.1"/>
    <property type="molecule type" value="Genomic_DNA"/>
</dbReference>
<protein>
    <recommendedName>
        <fullName evidence="4">Ubiquitin-like protease family profile domain-containing protein</fullName>
    </recommendedName>
</protein>
<sequence>MNDHWVLGVVDILGGKISIYDSSDRLNKGFSFGETILPVADMIPLVLQKSSISSKHHPDCSEVISKIPWPIVRVRTSRNKNQVVTVEHFCCGTWRSCPWTLMSIHTAQQKHVTQFRQALIVKLFGHRSWKKNLCNTDSCAQYHITGNTTVKRIHGLESGIFTDTPDAVGYLGNKHNTLW</sequence>
<evidence type="ECO:0000259" key="4">
    <source>
        <dbReference type="Pfam" id="PF02902"/>
    </source>
</evidence>
<proteinExistence type="inferred from homology"/>
<evidence type="ECO:0000313" key="5">
    <source>
        <dbReference type="EMBL" id="GAY65216.1"/>
    </source>
</evidence>
<evidence type="ECO:0000256" key="1">
    <source>
        <dbReference type="ARBA" id="ARBA00005234"/>
    </source>
</evidence>
<comment type="similarity">
    <text evidence="1">Belongs to the peptidase C48 family.</text>
</comment>
<dbReference type="InterPro" id="IPR003653">
    <property type="entry name" value="Peptidase_C48_C"/>
</dbReference>
<feature type="non-terminal residue" evidence="5">
    <location>
        <position position="179"/>
    </location>
</feature>
<dbReference type="Pfam" id="PF02902">
    <property type="entry name" value="Peptidase_C48"/>
    <property type="match status" value="1"/>
</dbReference>
<reference evidence="5 6" key="1">
    <citation type="journal article" date="2017" name="Front. Genet.">
        <title>Draft sequencing of the heterozygous diploid genome of Satsuma (Citrus unshiu Marc.) using a hybrid assembly approach.</title>
        <authorList>
            <person name="Shimizu T."/>
            <person name="Tanizawa Y."/>
            <person name="Mochizuki T."/>
            <person name="Nagasaki H."/>
            <person name="Yoshioka T."/>
            <person name="Toyoda A."/>
            <person name="Fujiyama A."/>
            <person name="Kaminuma E."/>
            <person name="Nakamura Y."/>
        </authorList>
    </citation>
    <scope>NUCLEOTIDE SEQUENCE [LARGE SCALE GENOMIC DNA]</scope>
    <source>
        <strain evidence="6">cv. Miyagawa wase</strain>
    </source>
</reference>
<evidence type="ECO:0000256" key="2">
    <source>
        <dbReference type="ARBA" id="ARBA00022670"/>
    </source>
</evidence>
<dbReference type="SUPFAM" id="SSF54001">
    <property type="entry name" value="Cysteine proteinases"/>
    <property type="match status" value="1"/>
</dbReference>
<dbReference type="Proteomes" id="UP000236630">
    <property type="component" value="Unassembled WGS sequence"/>
</dbReference>
<keyword evidence="2" id="KW-0645">Protease</keyword>
<accession>A0A2H5QKR1</accession>
<gene>
    <name evidence="5" type="ORF">CUMW_239470</name>
</gene>
<dbReference type="GO" id="GO:0006508">
    <property type="term" value="P:proteolysis"/>
    <property type="evidence" value="ECO:0007669"/>
    <property type="project" value="UniProtKB-KW"/>
</dbReference>
<dbReference type="GO" id="GO:0008234">
    <property type="term" value="F:cysteine-type peptidase activity"/>
    <property type="evidence" value="ECO:0007669"/>
    <property type="project" value="InterPro"/>
</dbReference>